<reference evidence="2" key="1">
    <citation type="journal article" date="2012" name="BMC Biol.">
        <title>Comprehensive microarray-based analysis for stage-specific larval camouflage pattern-associated genes in the swallowtail butterfly, Papilio xuthus.</title>
        <authorList>
            <person name="Futahashi R."/>
            <person name="Shirataki H."/>
            <person name="Narita T."/>
            <person name="Mita K."/>
            <person name="Fujiwara H."/>
        </authorList>
    </citation>
    <scope>NUCLEOTIDE SEQUENCE</scope>
    <source>
        <tissue evidence="2">Epidermis</tissue>
    </source>
</reference>
<keyword evidence="1" id="KW-0472">Membrane</keyword>
<sequence length="92" mass="10803">MSHLTPGPMKPLKPRPLGSWMSQYMRVYMVIIGLMLYACILFIIKAMFYKAHRLDQVDAMVMKTEQMIHKIHSIDIKMAINMEHLDNGFLDY</sequence>
<dbReference type="EMBL" id="AK405636">
    <property type="protein sequence ID" value="BAM20828.1"/>
    <property type="molecule type" value="mRNA"/>
</dbReference>
<name>I4DSD8_PAPPL</name>
<protein>
    <submittedName>
        <fullName evidence="2">Uncharacterized protein</fullName>
    </submittedName>
</protein>
<organism evidence="2">
    <name type="scientific">Papilio polytes</name>
    <name type="common">Common mormon</name>
    <name type="synonym">Swallowtail butterfly</name>
    <dbReference type="NCBI Taxonomy" id="76194"/>
    <lineage>
        <taxon>Eukaryota</taxon>
        <taxon>Metazoa</taxon>
        <taxon>Ecdysozoa</taxon>
        <taxon>Arthropoda</taxon>
        <taxon>Hexapoda</taxon>
        <taxon>Insecta</taxon>
        <taxon>Pterygota</taxon>
        <taxon>Neoptera</taxon>
        <taxon>Endopterygota</taxon>
        <taxon>Lepidoptera</taxon>
        <taxon>Glossata</taxon>
        <taxon>Ditrysia</taxon>
        <taxon>Papilionoidea</taxon>
        <taxon>Papilionidae</taxon>
        <taxon>Papilioninae</taxon>
        <taxon>Papilio</taxon>
    </lineage>
</organism>
<dbReference type="AlphaFoldDB" id="I4DSD8"/>
<proteinExistence type="evidence at transcript level"/>
<feature type="transmembrane region" description="Helical" evidence="1">
    <location>
        <begin position="25"/>
        <end position="44"/>
    </location>
</feature>
<accession>I4DSD8</accession>
<keyword evidence="1" id="KW-0812">Transmembrane</keyword>
<keyword evidence="1" id="KW-1133">Transmembrane helix</keyword>
<evidence type="ECO:0000313" key="2">
    <source>
        <dbReference type="EMBL" id="BAM20828.1"/>
    </source>
</evidence>
<evidence type="ECO:0000256" key="1">
    <source>
        <dbReference type="SAM" id="Phobius"/>
    </source>
</evidence>